<dbReference type="InterPro" id="IPR035906">
    <property type="entry name" value="MetI-like_sf"/>
</dbReference>
<reference evidence="7" key="1">
    <citation type="submission" date="2019-08" db="EMBL/GenBank/DDBJ databases">
        <authorList>
            <person name="Kucharzyk K."/>
            <person name="Murdoch R.W."/>
            <person name="Higgins S."/>
            <person name="Loffler F."/>
        </authorList>
    </citation>
    <scope>NUCLEOTIDE SEQUENCE</scope>
</reference>
<evidence type="ECO:0000259" key="6">
    <source>
        <dbReference type="PROSITE" id="PS50928"/>
    </source>
</evidence>
<comment type="subcellular location">
    <subcellularLocation>
        <location evidence="1">Membrane</location>
        <topology evidence="1">Multi-pass membrane protein</topology>
    </subcellularLocation>
</comment>
<feature type="transmembrane region" description="Helical" evidence="5">
    <location>
        <begin position="153"/>
        <end position="179"/>
    </location>
</feature>
<evidence type="ECO:0000256" key="2">
    <source>
        <dbReference type="ARBA" id="ARBA00022692"/>
    </source>
</evidence>
<name>A0A645DUQ9_9ZZZZ</name>
<dbReference type="AlphaFoldDB" id="A0A645DUQ9"/>
<keyword evidence="4 5" id="KW-0472">Membrane</keyword>
<dbReference type="PROSITE" id="PS50928">
    <property type="entry name" value="ABC_TM1"/>
    <property type="match status" value="1"/>
</dbReference>
<dbReference type="GO" id="GO:0016020">
    <property type="term" value="C:membrane"/>
    <property type="evidence" value="ECO:0007669"/>
    <property type="project" value="UniProtKB-SubCell"/>
</dbReference>
<gene>
    <name evidence="7" type="ORF">SDC9_139216</name>
</gene>
<feature type="transmembrane region" description="Helical" evidence="5">
    <location>
        <begin position="47"/>
        <end position="65"/>
    </location>
</feature>
<evidence type="ECO:0000256" key="1">
    <source>
        <dbReference type="ARBA" id="ARBA00004141"/>
    </source>
</evidence>
<feature type="domain" description="ABC transmembrane type-1" evidence="6">
    <location>
        <begin position="90"/>
        <end position="276"/>
    </location>
</feature>
<sequence length="291" mass="32394">MRKSVVISQVQTVVRTIALKIKSSIKGINRNKLNLKENTLIKFWVRLLKWGAAFGVIYVIINHVFDGLLLVLQLSRSDLLKAIGYGGYTFLRVLAGTLIGTLWTVPVGVSIGLNPKLARFAQPLIQIAASFPANMVFPFITLFYLNYHISIEIGAVPLMILGTQWYILFNVIAGALAIPNDLKEASTVLGLNCYERWKKLILPAIFPYLVTGWITASGGAWNASIVSEIVSWQNHDLIATGLGAYIASATYEGNWPKIIWGITVMALIVVFTNRLIWRKLYKLANEKFNIA</sequence>
<feature type="transmembrane region" description="Helical" evidence="5">
    <location>
        <begin position="200"/>
        <end position="221"/>
    </location>
</feature>
<dbReference type="GO" id="GO:0055085">
    <property type="term" value="P:transmembrane transport"/>
    <property type="evidence" value="ECO:0007669"/>
    <property type="project" value="InterPro"/>
</dbReference>
<organism evidence="7">
    <name type="scientific">bioreactor metagenome</name>
    <dbReference type="NCBI Taxonomy" id="1076179"/>
    <lineage>
        <taxon>unclassified sequences</taxon>
        <taxon>metagenomes</taxon>
        <taxon>ecological metagenomes</taxon>
    </lineage>
</organism>
<keyword evidence="2 5" id="KW-0812">Transmembrane</keyword>
<feature type="transmembrane region" description="Helical" evidence="5">
    <location>
        <begin position="124"/>
        <end position="147"/>
    </location>
</feature>
<dbReference type="InterPro" id="IPR000515">
    <property type="entry name" value="MetI-like"/>
</dbReference>
<protein>
    <recommendedName>
        <fullName evidence="6">ABC transmembrane type-1 domain-containing protein</fullName>
    </recommendedName>
</protein>
<feature type="transmembrane region" description="Helical" evidence="5">
    <location>
        <begin position="258"/>
        <end position="277"/>
    </location>
</feature>
<dbReference type="Pfam" id="PF00528">
    <property type="entry name" value="BPD_transp_1"/>
    <property type="match status" value="1"/>
</dbReference>
<comment type="caution">
    <text evidence="7">The sequence shown here is derived from an EMBL/GenBank/DDBJ whole genome shotgun (WGS) entry which is preliminary data.</text>
</comment>
<feature type="transmembrane region" description="Helical" evidence="5">
    <location>
        <begin position="85"/>
        <end position="112"/>
    </location>
</feature>
<proteinExistence type="predicted"/>
<dbReference type="PANTHER" id="PTHR42744">
    <property type="entry name" value="BINDING-PROTEIN-DEPENDENT TRANSPORT SYSTEMS INNER MEMBRANE COMPONENT"/>
    <property type="match status" value="1"/>
</dbReference>
<dbReference type="SUPFAM" id="SSF161098">
    <property type="entry name" value="MetI-like"/>
    <property type="match status" value="1"/>
</dbReference>
<evidence type="ECO:0000256" key="5">
    <source>
        <dbReference type="SAM" id="Phobius"/>
    </source>
</evidence>
<evidence type="ECO:0000256" key="4">
    <source>
        <dbReference type="ARBA" id="ARBA00023136"/>
    </source>
</evidence>
<accession>A0A645DUQ9</accession>
<dbReference type="EMBL" id="VSSQ01039062">
    <property type="protein sequence ID" value="MPM92082.1"/>
    <property type="molecule type" value="Genomic_DNA"/>
</dbReference>
<keyword evidence="3 5" id="KW-1133">Transmembrane helix</keyword>
<dbReference type="Gene3D" id="1.10.3720.10">
    <property type="entry name" value="MetI-like"/>
    <property type="match status" value="1"/>
</dbReference>
<evidence type="ECO:0000256" key="3">
    <source>
        <dbReference type="ARBA" id="ARBA00022989"/>
    </source>
</evidence>
<dbReference type="CDD" id="cd06261">
    <property type="entry name" value="TM_PBP2"/>
    <property type="match status" value="1"/>
</dbReference>
<evidence type="ECO:0000313" key="7">
    <source>
        <dbReference type="EMBL" id="MPM92082.1"/>
    </source>
</evidence>
<dbReference type="PANTHER" id="PTHR42744:SF1">
    <property type="entry name" value="BINDING-PROTEIN-DEPENDENT TRANSPORT SYSTEMS INNER MEMBRANE COMPONENT"/>
    <property type="match status" value="1"/>
</dbReference>